<dbReference type="STRING" id="1122170.GCA_000701265_00306"/>
<dbReference type="PROSITE" id="PS00893">
    <property type="entry name" value="NUDIX_BOX"/>
    <property type="match status" value="1"/>
</dbReference>
<comment type="cofactor">
    <cofactor evidence="1">
        <name>Mg(2+)</name>
        <dbReference type="ChEBI" id="CHEBI:18420"/>
    </cofactor>
</comment>
<sequence length="155" mass="17875">MKLKHLFFKTATLCIRKFQSLSGIKTLGARALILNESNQILLVKHTYQPHWHLPGGGVKKGESAQEALIRELKEEVGIIPNEEPQLFGIYLNTYMGINDYPVIFIIKNFSAEKAYSPEIEQMLWCDYGNLPERVSPGTQRRLDEFFSQKDRSDTW</sequence>
<keyword evidence="6" id="KW-1185">Reference proteome</keyword>
<organism evidence="5 6">
    <name type="scientific">Legionella wadsworthii</name>
    <dbReference type="NCBI Taxonomy" id="28088"/>
    <lineage>
        <taxon>Bacteria</taxon>
        <taxon>Pseudomonadati</taxon>
        <taxon>Pseudomonadota</taxon>
        <taxon>Gammaproteobacteria</taxon>
        <taxon>Legionellales</taxon>
        <taxon>Legionellaceae</taxon>
        <taxon>Legionella</taxon>
    </lineage>
</organism>
<dbReference type="PRINTS" id="PR00502">
    <property type="entry name" value="NUDIXFAMILY"/>
</dbReference>
<dbReference type="Pfam" id="PF00293">
    <property type="entry name" value="NUDIX"/>
    <property type="match status" value="1"/>
</dbReference>
<dbReference type="EC" id="3.6.1.55" evidence="5"/>
<evidence type="ECO:0000256" key="3">
    <source>
        <dbReference type="RuleBase" id="RU003476"/>
    </source>
</evidence>
<dbReference type="RefSeq" id="WP_031564518.1">
    <property type="nucleotide sequence ID" value="NZ_UGPB01000001.1"/>
</dbReference>
<reference evidence="5 6" key="1">
    <citation type="submission" date="2018-06" db="EMBL/GenBank/DDBJ databases">
        <authorList>
            <consortium name="Pathogen Informatics"/>
            <person name="Doyle S."/>
        </authorList>
    </citation>
    <scope>NUCLEOTIDE SEQUENCE [LARGE SCALE GENOMIC DNA]</scope>
    <source>
        <strain evidence="5 6">NCTC11532</strain>
    </source>
</reference>
<comment type="similarity">
    <text evidence="3">Belongs to the Nudix hydrolase family.</text>
</comment>
<keyword evidence="2 3" id="KW-0378">Hydrolase</keyword>
<feature type="domain" description="Nudix hydrolase" evidence="4">
    <location>
        <begin position="24"/>
        <end position="147"/>
    </location>
</feature>
<dbReference type="Gene3D" id="3.90.79.10">
    <property type="entry name" value="Nucleoside Triphosphate Pyrophosphohydrolase"/>
    <property type="match status" value="1"/>
</dbReference>
<proteinExistence type="inferred from homology"/>
<protein>
    <submittedName>
        <fullName evidence="5">MutT/nudix family protein</fullName>
        <ecNumber evidence="5">3.6.1.55</ecNumber>
    </submittedName>
</protein>
<dbReference type="AlphaFoldDB" id="A0A378LSP6"/>
<dbReference type="SUPFAM" id="SSF55811">
    <property type="entry name" value="Nudix"/>
    <property type="match status" value="1"/>
</dbReference>
<dbReference type="PANTHER" id="PTHR43046">
    <property type="entry name" value="GDP-MANNOSE MANNOSYL HYDROLASE"/>
    <property type="match status" value="1"/>
</dbReference>
<dbReference type="PANTHER" id="PTHR43046:SF14">
    <property type="entry name" value="MUTT_NUDIX FAMILY PROTEIN"/>
    <property type="match status" value="1"/>
</dbReference>
<evidence type="ECO:0000313" key="6">
    <source>
        <dbReference type="Proteomes" id="UP000255297"/>
    </source>
</evidence>
<dbReference type="InterPro" id="IPR000086">
    <property type="entry name" value="NUDIX_hydrolase_dom"/>
</dbReference>
<evidence type="ECO:0000259" key="4">
    <source>
        <dbReference type="PROSITE" id="PS51462"/>
    </source>
</evidence>
<accession>A0A378LSP6</accession>
<dbReference type="Proteomes" id="UP000255297">
    <property type="component" value="Unassembled WGS sequence"/>
</dbReference>
<name>A0A378LSP6_9GAMM</name>
<dbReference type="EMBL" id="UGPB01000001">
    <property type="protein sequence ID" value="STY30004.1"/>
    <property type="molecule type" value="Genomic_DNA"/>
</dbReference>
<gene>
    <name evidence="5" type="primary">mutT_2</name>
    <name evidence="5" type="ORF">NCTC11532_02181</name>
</gene>
<evidence type="ECO:0000256" key="2">
    <source>
        <dbReference type="ARBA" id="ARBA00022801"/>
    </source>
</evidence>
<dbReference type="OrthoDB" id="9791228at2"/>
<dbReference type="GO" id="GO:0035539">
    <property type="term" value="F:8-oxo-7,8-dihydrodeoxyguanosine triphosphate pyrophosphatase activity"/>
    <property type="evidence" value="ECO:0007669"/>
    <property type="project" value="UniProtKB-EC"/>
</dbReference>
<dbReference type="InterPro" id="IPR015797">
    <property type="entry name" value="NUDIX_hydrolase-like_dom_sf"/>
</dbReference>
<dbReference type="InterPro" id="IPR020476">
    <property type="entry name" value="Nudix_hydrolase"/>
</dbReference>
<dbReference type="PROSITE" id="PS51462">
    <property type="entry name" value="NUDIX"/>
    <property type="match status" value="1"/>
</dbReference>
<dbReference type="CDD" id="cd04680">
    <property type="entry name" value="NUDIX_Hydrolase"/>
    <property type="match status" value="1"/>
</dbReference>
<dbReference type="InterPro" id="IPR020084">
    <property type="entry name" value="NUDIX_hydrolase_CS"/>
</dbReference>
<evidence type="ECO:0000313" key="5">
    <source>
        <dbReference type="EMBL" id="STY30004.1"/>
    </source>
</evidence>
<evidence type="ECO:0000256" key="1">
    <source>
        <dbReference type="ARBA" id="ARBA00001946"/>
    </source>
</evidence>